<evidence type="ECO:0000256" key="5">
    <source>
        <dbReference type="ARBA" id="ARBA00022989"/>
    </source>
</evidence>
<comment type="caution">
    <text evidence="7">Lacks conserved residue(s) required for the propagation of feature annotation.</text>
</comment>
<evidence type="ECO:0000313" key="13">
    <source>
        <dbReference type="Ensembl" id="ENSEBUP00000007039.1"/>
    </source>
</evidence>
<name>A0A8C4NM47_EPTBU</name>
<dbReference type="Gene3D" id="2.60.40.10">
    <property type="entry name" value="Immunoglobulins"/>
    <property type="match status" value="1"/>
</dbReference>
<dbReference type="PROSITE" id="PS50093">
    <property type="entry name" value="PKD"/>
    <property type="match status" value="2"/>
</dbReference>
<dbReference type="Ensembl" id="ENSEBUT00000007508.1">
    <property type="protein sequence ID" value="ENSEBUP00000007039.1"/>
    <property type="gene ID" value="ENSEBUG00000004611.1"/>
</dbReference>
<dbReference type="GO" id="GO:0006816">
    <property type="term" value="P:calcium ion transport"/>
    <property type="evidence" value="ECO:0007669"/>
    <property type="project" value="TreeGrafter"/>
</dbReference>
<feature type="signal peptide" evidence="9">
    <location>
        <begin position="1"/>
        <end position="18"/>
    </location>
</feature>
<dbReference type="InterPro" id="IPR014010">
    <property type="entry name" value="REJ_dom"/>
</dbReference>
<reference evidence="13" key="2">
    <citation type="submission" date="2025-09" db="UniProtKB">
        <authorList>
            <consortium name="Ensembl"/>
        </authorList>
    </citation>
    <scope>IDENTIFICATION</scope>
</reference>
<dbReference type="PROSITE" id="PS50095">
    <property type="entry name" value="PLAT"/>
    <property type="match status" value="1"/>
</dbReference>
<evidence type="ECO:0000313" key="14">
    <source>
        <dbReference type="Proteomes" id="UP000694388"/>
    </source>
</evidence>
<dbReference type="InterPro" id="IPR013783">
    <property type="entry name" value="Ig-like_fold"/>
</dbReference>
<feature type="domain" description="REJ" evidence="12">
    <location>
        <begin position="216"/>
        <end position="944"/>
    </location>
</feature>
<dbReference type="Pfam" id="PF01477">
    <property type="entry name" value="PLAT"/>
    <property type="match status" value="1"/>
</dbReference>
<dbReference type="InterPro" id="IPR001024">
    <property type="entry name" value="PLAT/LH2_dom"/>
</dbReference>
<dbReference type="GO" id="GO:0005929">
    <property type="term" value="C:cilium"/>
    <property type="evidence" value="ECO:0007669"/>
    <property type="project" value="UniProtKB-ARBA"/>
</dbReference>
<protein>
    <submittedName>
        <fullName evidence="13">Uncharacterized protein</fullName>
    </submittedName>
</protein>
<keyword evidence="6 8" id="KW-0472">Membrane</keyword>
<evidence type="ECO:0000256" key="1">
    <source>
        <dbReference type="ARBA" id="ARBA00004141"/>
    </source>
</evidence>
<dbReference type="PANTHER" id="PTHR46730">
    <property type="entry name" value="POLYCYSTIN-1"/>
    <property type="match status" value="1"/>
</dbReference>
<feature type="transmembrane region" description="Helical" evidence="8">
    <location>
        <begin position="1623"/>
        <end position="1644"/>
    </location>
</feature>
<feature type="transmembrane region" description="Helical" evidence="8">
    <location>
        <begin position="1741"/>
        <end position="1766"/>
    </location>
</feature>
<evidence type="ECO:0000259" key="11">
    <source>
        <dbReference type="PROSITE" id="PS50095"/>
    </source>
</evidence>
<dbReference type="PANTHER" id="PTHR46730:SF4">
    <property type="entry name" value="POLYCYSTIC KIDNEY DISEASE PROTEIN 1-LIKE 1"/>
    <property type="match status" value="1"/>
</dbReference>
<dbReference type="Gene3D" id="2.60.60.20">
    <property type="entry name" value="PLAT/LH2 domain"/>
    <property type="match status" value="1"/>
</dbReference>
<evidence type="ECO:0000256" key="2">
    <source>
        <dbReference type="ARBA" id="ARBA00007200"/>
    </source>
</evidence>
<reference evidence="13" key="1">
    <citation type="submission" date="2025-08" db="UniProtKB">
        <authorList>
            <consortium name="Ensembl"/>
        </authorList>
    </citation>
    <scope>IDENTIFICATION</scope>
</reference>
<keyword evidence="3 8" id="KW-0812">Transmembrane</keyword>
<dbReference type="InterPro" id="IPR035986">
    <property type="entry name" value="PKD_dom_sf"/>
</dbReference>
<dbReference type="SMART" id="SM00089">
    <property type="entry name" value="PKD"/>
    <property type="match status" value="2"/>
</dbReference>
<feature type="domain" description="PKD" evidence="10">
    <location>
        <begin position="159"/>
        <end position="209"/>
    </location>
</feature>
<feature type="transmembrane region" description="Helical" evidence="8">
    <location>
        <begin position="1379"/>
        <end position="1400"/>
    </location>
</feature>
<keyword evidence="14" id="KW-1185">Reference proteome</keyword>
<dbReference type="Pfam" id="PF01825">
    <property type="entry name" value="GPS"/>
    <property type="match status" value="1"/>
</dbReference>
<comment type="subcellular location">
    <subcellularLocation>
        <location evidence="1">Membrane</location>
        <topology evidence="1">Multi-pass membrane protein</topology>
    </subcellularLocation>
</comment>
<comment type="similarity">
    <text evidence="2">Belongs to the polycystin family.</text>
</comment>
<feature type="domain" description="PKD" evidence="10">
    <location>
        <begin position="57"/>
        <end position="125"/>
    </location>
</feature>
<evidence type="ECO:0000256" key="9">
    <source>
        <dbReference type="SAM" id="SignalP"/>
    </source>
</evidence>
<dbReference type="CDD" id="cd00146">
    <property type="entry name" value="PKD"/>
    <property type="match status" value="2"/>
</dbReference>
<dbReference type="InterPro" id="IPR002859">
    <property type="entry name" value="PKD/REJ-like"/>
</dbReference>
<dbReference type="GO" id="GO:0005261">
    <property type="term" value="F:monoatomic cation channel activity"/>
    <property type="evidence" value="ECO:0007669"/>
    <property type="project" value="TreeGrafter"/>
</dbReference>
<evidence type="ECO:0000256" key="3">
    <source>
        <dbReference type="ARBA" id="ARBA00022692"/>
    </source>
</evidence>
<feature type="transmembrane region" description="Helical" evidence="8">
    <location>
        <begin position="1584"/>
        <end position="1603"/>
    </location>
</feature>
<evidence type="ECO:0000256" key="4">
    <source>
        <dbReference type="ARBA" id="ARBA00022737"/>
    </source>
</evidence>
<evidence type="ECO:0000259" key="10">
    <source>
        <dbReference type="PROSITE" id="PS50093"/>
    </source>
</evidence>
<accession>A0A8C4NM47</accession>
<feature type="chain" id="PRO_5034709609" evidence="9">
    <location>
        <begin position="19"/>
        <end position="1888"/>
    </location>
</feature>
<dbReference type="GO" id="GO:0005886">
    <property type="term" value="C:plasma membrane"/>
    <property type="evidence" value="ECO:0007669"/>
    <property type="project" value="TreeGrafter"/>
</dbReference>
<dbReference type="GeneTree" id="ENSGT00940000162104"/>
<dbReference type="SMART" id="SM00308">
    <property type="entry name" value="LH2"/>
    <property type="match status" value="1"/>
</dbReference>
<dbReference type="InterPro" id="IPR036392">
    <property type="entry name" value="PLAT/LH2_dom_sf"/>
</dbReference>
<feature type="domain" description="PLAT" evidence="11">
    <location>
        <begin position="1424"/>
        <end position="1541"/>
    </location>
</feature>
<dbReference type="InterPro" id="IPR022409">
    <property type="entry name" value="PKD/Chitinase_dom"/>
</dbReference>
<dbReference type="PROSITE" id="PS51111">
    <property type="entry name" value="REJ"/>
    <property type="match status" value="1"/>
</dbReference>
<evidence type="ECO:0000256" key="7">
    <source>
        <dbReference type="PROSITE-ProRule" id="PRU00152"/>
    </source>
</evidence>
<keyword evidence="5 8" id="KW-1133">Transmembrane helix</keyword>
<evidence type="ECO:0000256" key="6">
    <source>
        <dbReference type="ARBA" id="ARBA00023136"/>
    </source>
</evidence>
<feature type="transmembrane region" description="Helical" evidence="8">
    <location>
        <begin position="1831"/>
        <end position="1855"/>
    </location>
</feature>
<dbReference type="Pfam" id="PF00801">
    <property type="entry name" value="PKD"/>
    <property type="match status" value="2"/>
</dbReference>
<evidence type="ECO:0000256" key="8">
    <source>
        <dbReference type="SAM" id="Phobius"/>
    </source>
</evidence>
<dbReference type="Proteomes" id="UP000694388">
    <property type="component" value="Unplaced"/>
</dbReference>
<dbReference type="SUPFAM" id="SSF49299">
    <property type="entry name" value="PKD domain"/>
    <property type="match status" value="2"/>
</dbReference>
<evidence type="ECO:0000259" key="12">
    <source>
        <dbReference type="PROSITE" id="PS51111"/>
    </source>
</evidence>
<dbReference type="SUPFAM" id="SSF49723">
    <property type="entry name" value="Lipase/lipooxygenase domain (PLAT/LH2 domain)"/>
    <property type="match status" value="1"/>
</dbReference>
<organism evidence="13 14">
    <name type="scientific">Eptatretus burgeri</name>
    <name type="common">Inshore hagfish</name>
    <dbReference type="NCBI Taxonomy" id="7764"/>
    <lineage>
        <taxon>Eukaryota</taxon>
        <taxon>Metazoa</taxon>
        <taxon>Chordata</taxon>
        <taxon>Craniata</taxon>
        <taxon>Vertebrata</taxon>
        <taxon>Cyclostomata</taxon>
        <taxon>Myxini</taxon>
        <taxon>Myxiniformes</taxon>
        <taxon>Myxinidae</taxon>
        <taxon>Eptatretinae</taxon>
        <taxon>Eptatretus</taxon>
    </lineage>
</organism>
<dbReference type="InterPro" id="IPR000601">
    <property type="entry name" value="PKD_dom"/>
</dbReference>
<dbReference type="InterPro" id="IPR000203">
    <property type="entry name" value="GPS"/>
</dbReference>
<sequence length="1888" mass="210421">MGQTLSPFLYLCLLEGLADEAVQQRRLEKPVFKAYSPLQRTDAVLRIETDRLVHKEGEKVIFSALPSVPPPVTYEWDFGDGSHAQWTLQPQTSHTYLHSQWYNVTVLAKSSTRHVVSLPYLVEVQQAVALGRLIINGTGRAVGLLLHHPALFSVSLNRGSEPCFHWDFGDGTVRPGNHSEWHTYWQEGEHKVQVVVWNAVSSVSIFQSVFAVPRPCQPPEVKHRGPQNFTLVCSKPLELAVPLETPSISCSISRVLQYIWHLEDAAGHTIQLSTSVGTNGSHLRVPPRTLPYGPTTALAKIKIVGTPVYSLYVVGFMVVPTPLVANIMGGTHTFVSRTSQVLLDASNSYDPDDTSASNMSFRWNCTVHRYSTESCFKTAKDEQIQDPLATHGPLLTFPASALGPGDLFVMMVTVSRPGRSPATSQRFLTIYDKANAGVQLHCSSCQSSNVQRGNQLKVSAHCPSCPHRTTYSWSLHLVLPLSSKVMSGGFCELTGGPVHSLHGKVDLPPTTTTTAHHAVNNTTYVDRRLVHLQGKKFGPVKFKGVLDETARLRQEDSRQNIWTWPRNGSMLPEKGSYEGSLKIRTAPQPEPERRFNRYQTDSTMNDNIGRSSMIAKYEGNGKVDRQESWSIPPYLQESSSEKQEELWHIPLFHHELNGSQSRSSILHLNITEGQGKREYPLHIPGQYSHRPHFGLYRDVHSEPATLPPGDAVLNYLPWEPLADTIMDRMLPSDLLQTDVANAGQESDTLVIPPFSLQSGQTYMVVATLNSSEEKVELWGRAEMLVQVVEEPTGGSCSIQPPYGKELLTEFGIFCSFSTTQNQPLEYKFSYSLHGSRRQLYRGFNFEHFFLLPAGPADEGYKVTIHIQVRNSLGGQTDVCFKSVVVEPALPFFEPLLGSRSNKQLIKQIYEAVVDPGTNITSLLLLGNPLPLRLYMAVVVGALNRCFHGFMAPDKNSTQWQRAVRARLLHILLGLSIGSQDEFEDTVALLDDIMIIDYQLLGAELAETIQLLDHLANTLSPMESNQFPRQGPWDVTLRWPQIELLVGLVGRTMRSISCQDVDEVVPFIPAALNSLEKLLQSYMHHTGCEEMRVTTEGLTIILGQYWTSSKHIVEAQNVRFHLPVGLGKWIKWHLRSGLCVVVRSFELEVNTKPMEVSRKEVVGSICHLALYSCSGSRKVRILQLPEPIIIELPRQMSQGRHYTLCRKVVNIHELNVGGISQHLKSQALQVTLKFSRPENHPFPVSVLFRCGEKPTPYNFTFQHIFTWNSDGLHFMLTSKEVAESNNCFLALLDATFDQRPPGRWLSQEANYSLVVEWLHCVYWGDKGWMHDACKVHPSANASTVICTCDRTATFSTMVSTVVLSFSSSRVEVFLNPNARLLPGAILLLLLLLGLVCGTASWRADVRGKQARKSILLPGSDPRSQELYAVTVETGCRPNAGTSAKVSIVLHGEDGVSEVQDLWSQDQVLHQRGSQHTFIFSSQHCLGPICKLHLWHNNKGHSPSWFVSQLTVRDLKQRRTWVFPATCWLSTEHGDARVDRHLPASSAELGPMELSRTILTGLAHWHLCSWAWTHVGTGVLTCCQRLALWLCLLASQSAVATVIVASQEDKYEVELGLVSVSLDTLFLGLECSLLALPVIAILTFAFSCSNKITSPMVNGKVSPSEMELQQTLDICFSDASPAGGVLHLDCTPSLPGQISRPSRGCSVLVWALCWSVTLSGTVFTCLLGFRFDPSKILLWSHMLLLSLLGSSFIFQPLLILAVALVLVCKSMQGCQPARVRVCDRNPEAARMPCTAWLSPKNDSVQRRQHLIWQANPPSYSSRQLARHCSRKRVALSCTLSELVIYMPMLSLVVFLAFSKFSSETSSLHKAVHTHFSRWVCQQNLMMSCPS</sequence>
<keyword evidence="4" id="KW-0677">Repeat</keyword>
<feature type="transmembrane region" description="Helical" evidence="8">
    <location>
        <begin position="1705"/>
        <end position="1729"/>
    </location>
</feature>
<proteinExistence type="inferred from homology"/>
<keyword evidence="9" id="KW-0732">Signal</keyword>
<dbReference type="Pfam" id="PF02010">
    <property type="entry name" value="REJ"/>
    <property type="match status" value="2"/>
</dbReference>